<proteinExistence type="predicted"/>
<organism evidence="2 3">
    <name type="scientific">Leishmania donovani</name>
    <dbReference type="NCBI Taxonomy" id="5661"/>
    <lineage>
        <taxon>Eukaryota</taxon>
        <taxon>Discoba</taxon>
        <taxon>Euglenozoa</taxon>
        <taxon>Kinetoplastea</taxon>
        <taxon>Metakinetoplastina</taxon>
        <taxon>Trypanosomatida</taxon>
        <taxon>Trypanosomatidae</taxon>
        <taxon>Leishmaniinae</taxon>
        <taxon>Leishmania</taxon>
    </lineage>
</organism>
<dbReference type="VEuPathDB" id="TriTrypDB:LDHU3_31.3910"/>
<accession>A0A3Q8IK75</accession>
<dbReference type="AlphaFoldDB" id="A0A3Q8IK75"/>
<feature type="compositionally biased region" description="Low complexity" evidence="1">
    <location>
        <begin position="871"/>
        <end position="888"/>
    </location>
</feature>
<feature type="compositionally biased region" description="Polar residues" evidence="1">
    <location>
        <begin position="539"/>
        <end position="553"/>
    </location>
</feature>
<dbReference type="Proteomes" id="UP000274082">
    <property type="component" value="Chromosome 31"/>
</dbReference>
<feature type="compositionally biased region" description="Basic and acidic residues" evidence="1">
    <location>
        <begin position="398"/>
        <end position="409"/>
    </location>
</feature>
<evidence type="ECO:0000256" key="1">
    <source>
        <dbReference type="SAM" id="MobiDB-lite"/>
    </source>
</evidence>
<feature type="compositionally biased region" description="Polar residues" evidence="1">
    <location>
        <begin position="612"/>
        <end position="621"/>
    </location>
</feature>
<feature type="region of interest" description="Disordered" evidence="1">
    <location>
        <begin position="674"/>
        <end position="717"/>
    </location>
</feature>
<gene>
    <name evidence="2" type="ORF">LdCL_310030000</name>
</gene>
<feature type="compositionally biased region" description="Basic and acidic residues" evidence="1">
    <location>
        <begin position="36"/>
        <end position="48"/>
    </location>
</feature>
<feature type="compositionally biased region" description="Low complexity" evidence="1">
    <location>
        <begin position="428"/>
        <end position="443"/>
    </location>
</feature>
<feature type="compositionally biased region" description="Polar residues" evidence="1">
    <location>
        <begin position="945"/>
        <end position="962"/>
    </location>
</feature>
<feature type="region of interest" description="Disordered" evidence="1">
    <location>
        <begin position="25"/>
        <end position="142"/>
    </location>
</feature>
<feature type="region of interest" description="Disordered" evidence="1">
    <location>
        <begin position="497"/>
        <end position="659"/>
    </location>
</feature>
<feature type="region of interest" description="Disordered" evidence="1">
    <location>
        <begin position="838"/>
        <end position="996"/>
    </location>
</feature>
<name>A0A3Q8IK75_LEIDO</name>
<dbReference type="VEuPathDB" id="TriTrypDB:LdBPK_312200.1"/>
<dbReference type="EMBL" id="CP029530">
    <property type="protein sequence ID" value="AYU81427.1"/>
    <property type="molecule type" value="Genomic_DNA"/>
</dbReference>
<sequence length="1049" mass="109602">MERQSSMISAPFKAHRRRSAITIIVPGEETNPFQKDSVKTSHLKDRSTFESFKAKPRCPTPDSNGAAHDGEHVHGLPTGAGARMPHLNGSNAMGTKNGVLHHSKPRNTAQTPVPQGDGTPALLPQVPPSPRQQRQPQSQALRGAVSNRLADMHLFPLVPSSTATSIRRAGARHEVNPVVAASDLSHAPLLGATTTADDATRRLGAPVSDISDSRRPLAASNIAFSSARVLSSSDEVPPRTSRRIRSSSRLPLHPATAHGATAGVSGNSKSNSGAAPTSARPLLVSAGSTAPNMVTTIGVNGTRSCLSSPQLPSAPPLQPGTMFNAAAQRQSFPSSYASMPSDATDSSRGDYQGVSYSSPSRRSTMPQPRVSHGINLTRFPRPPVRRRQQESLAASSRNEMREAESKFESDGLFSPFSTRSISERGCSDDCGSSSGNTEYSNSSSVVGDLSVVISDSDLASAVSLASAFAARAPLRQRSESPVADLSNLLAPGVAAQSAAVPQKGSPVASPPTSPLSDVRAANGSRSSNSKEAAEHHADSTSSVDVADLPSTTDFPVLMEPPRFLAAASERQGQPTTVSRRPLSANSGSKSVDGVREEPSDASISNFGLLPNDDSTAPNVVISSSPTTKAAPASPMSPKLTHVQERTRRARGRTVPLPSPVDLNSLVLWKESERSVSSPLASSSEHRANSALRSGSTKGGSSGGGRAHDGEGGKGSAAAHLEADSNLQETVAKPNTRASSCGHTSLFQTHKQNEDDAVDATGDSTLELSAWRTGSRGPASGPPAQVAQAASAVAYLTAAEKERWSVTQSLSIDADLFSFSQLPPEKRGSMVAKLRNMFESSAEKHPRSSSSQAGLLIATPSPKDQGSPLRHVSSVNGSNNGNSSSAPKSSSKRKTEDVSRKVPPSLWKEVRGSSQRPTSPQCRKSPTAAPPVANCSSPLLFPRSPTVATSEKGTLPPSTSTVKSGRVSGTYPQSSHTDSDCTAAGNSATPPPRTRHAKMDLQHEASSVKNSLGMFSYISPQASDPGFSLACFKASNVSADTVNMFDRGDF</sequence>
<feature type="region of interest" description="Disordered" evidence="1">
    <location>
        <begin position="333"/>
        <end position="443"/>
    </location>
</feature>
<protein>
    <submittedName>
        <fullName evidence="2">Uncharacterized protein</fullName>
    </submittedName>
</protein>
<feature type="compositionally biased region" description="Polar residues" evidence="1">
    <location>
        <begin position="264"/>
        <end position="275"/>
    </location>
</feature>
<feature type="compositionally biased region" description="Polar residues" evidence="1">
    <location>
        <begin position="354"/>
        <end position="366"/>
    </location>
</feature>
<feature type="compositionally biased region" description="Polar residues" evidence="1">
    <location>
        <begin position="333"/>
        <end position="346"/>
    </location>
</feature>
<feature type="compositionally biased region" description="Polar residues" evidence="1">
    <location>
        <begin position="911"/>
        <end position="923"/>
    </location>
</feature>
<evidence type="ECO:0000313" key="2">
    <source>
        <dbReference type="EMBL" id="AYU81427.1"/>
    </source>
</evidence>
<keyword evidence="3" id="KW-1185">Reference proteome</keyword>
<evidence type="ECO:0000313" key="3">
    <source>
        <dbReference type="Proteomes" id="UP000274082"/>
    </source>
</evidence>
<reference evidence="2 3" key="1">
    <citation type="journal article" date="2018" name="Sci. Rep.">
        <title>A complete Leishmania donovani reference genome identifies novel genetic variations associated with virulence.</title>
        <authorList>
            <person name="Lypaczewski P."/>
            <person name="Hoshizaki J."/>
            <person name="Zhang W.-W."/>
            <person name="McCall L.-I."/>
            <person name="Torcivia-Rodriguez J."/>
            <person name="Simonyan V."/>
            <person name="Kaur A."/>
            <person name="Dewar K."/>
            <person name="Matlashewski G."/>
        </authorList>
    </citation>
    <scope>NUCLEOTIDE SEQUENCE [LARGE SCALE GENOMIC DNA]</scope>
    <source>
        <strain evidence="2 3">LdCL</strain>
    </source>
</reference>
<feature type="compositionally biased region" description="Low complexity" evidence="1">
    <location>
        <begin position="622"/>
        <end position="638"/>
    </location>
</feature>
<dbReference type="VEuPathDB" id="TriTrypDB:LdCL_310030000"/>
<dbReference type="OrthoDB" id="267422at2759"/>
<feature type="region of interest" description="Disordered" evidence="1">
    <location>
        <begin position="228"/>
        <end position="279"/>
    </location>
</feature>
<feature type="compositionally biased region" description="Polar residues" evidence="1">
    <location>
        <begin position="570"/>
        <end position="589"/>
    </location>
</feature>